<evidence type="ECO:0000313" key="1">
    <source>
        <dbReference type="EMBL" id="PDO11406.1"/>
    </source>
</evidence>
<dbReference type="EMBL" id="MOXJ01000003">
    <property type="protein sequence ID" value="PDO11406.1"/>
    <property type="molecule type" value="Genomic_DNA"/>
</dbReference>
<accession>A0A2A6E3K5</accession>
<dbReference type="AlphaFoldDB" id="A0A2A6E3K5"/>
<gene>
    <name evidence="1" type="ORF">BLM47_02835</name>
</gene>
<proteinExistence type="predicted"/>
<organism evidence="1 2">
    <name type="scientific">Candidatus Reconcilbacillus cellulovorans</name>
    <dbReference type="NCBI Taxonomy" id="1906605"/>
    <lineage>
        <taxon>Bacteria</taxon>
        <taxon>Bacillati</taxon>
        <taxon>Bacillota</taxon>
        <taxon>Bacilli</taxon>
        <taxon>Bacillales</taxon>
        <taxon>Paenibacillaceae</taxon>
        <taxon>Candidatus Reconcilbacillus</taxon>
    </lineage>
</organism>
<reference evidence="1 2" key="1">
    <citation type="submission" date="2016-12" db="EMBL/GenBank/DDBJ databases">
        <title>Candidatus Reconcilibacillus cellulovorans genome.</title>
        <authorList>
            <person name="Kolinko S."/>
            <person name="Wu Y.-W."/>
            <person name="Tachea F."/>
            <person name="Denzel E."/>
            <person name="Hiras J."/>
            <person name="Baecker N."/>
            <person name="Chan L.J."/>
            <person name="Eichorst S.A."/>
            <person name="Frey D."/>
            <person name="Adams P.D."/>
            <person name="Pray T."/>
            <person name="Tanjore D."/>
            <person name="Petzold C.J."/>
            <person name="Gladden J.M."/>
            <person name="Simmons B.A."/>
            <person name="Singer S.W."/>
        </authorList>
    </citation>
    <scope>NUCLEOTIDE SEQUENCE [LARGE SCALE GENOMIC DNA]</scope>
    <source>
        <strain evidence="1">JTherm</strain>
    </source>
</reference>
<evidence type="ECO:0000313" key="2">
    <source>
        <dbReference type="Proteomes" id="UP000243688"/>
    </source>
</evidence>
<name>A0A2A6E3K5_9BACL</name>
<sequence>MAKLGLYNNPEQSQTVGRRTEMFGVVHPRVDESLLSVGEFFLRKMLSDAIGALQTVVRIRGRPQVLDDLCGHWLFGQALVGRTGEEALFRLDERVVLGICSSRCWFTAGRSVLSPRNRRGDAGRRLTGRRECICP</sequence>
<comment type="caution">
    <text evidence="1">The sequence shown here is derived from an EMBL/GenBank/DDBJ whole genome shotgun (WGS) entry which is preliminary data.</text>
</comment>
<protein>
    <submittedName>
        <fullName evidence="1">Uncharacterized protein</fullName>
    </submittedName>
</protein>
<dbReference type="Proteomes" id="UP000243688">
    <property type="component" value="Unassembled WGS sequence"/>
</dbReference>